<dbReference type="InterPro" id="IPR011598">
    <property type="entry name" value="bHLH_dom"/>
</dbReference>
<dbReference type="PROSITE" id="PS50888">
    <property type="entry name" value="BHLH"/>
    <property type="match status" value="1"/>
</dbReference>
<evidence type="ECO:0000256" key="1">
    <source>
        <dbReference type="ARBA" id="ARBA00004123"/>
    </source>
</evidence>
<gene>
    <name evidence="7" type="ORF">RJ641_035737</name>
</gene>
<evidence type="ECO:0000256" key="5">
    <source>
        <dbReference type="SAM" id="MobiDB-lite"/>
    </source>
</evidence>
<feature type="non-terminal residue" evidence="7">
    <location>
        <position position="526"/>
    </location>
</feature>
<reference evidence="7 8" key="1">
    <citation type="submission" date="2023-12" db="EMBL/GenBank/DDBJ databases">
        <title>A high-quality genome assembly for Dillenia turbinata (Dilleniales).</title>
        <authorList>
            <person name="Chanderbali A."/>
        </authorList>
    </citation>
    <scope>NUCLEOTIDE SEQUENCE [LARGE SCALE GENOMIC DNA]</scope>
    <source>
        <strain evidence="7">LSX21</strain>
        <tissue evidence="7">Leaf</tissue>
    </source>
</reference>
<keyword evidence="8" id="KW-1185">Reference proteome</keyword>
<feature type="domain" description="BHLH" evidence="6">
    <location>
        <begin position="308"/>
        <end position="357"/>
    </location>
</feature>
<evidence type="ECO:0000313" key="7">
    <source>
        <dbReference type="EMBL" id="KAK6935582.1"/>
    </source>
</evidence>
<dbReference type="GO" id="GO:0005634">
    <property type="term" value="C:nucleus"/>
    <property type="evidence" value="ECO:0007669"/>
    <property type="project" value="UniProtKB-SubCell"/>
</dbReference>
<evidence type="ECO:0000256" key="2">
    <source>
        <dbReference type="ARBA" id="ARBA00023015"/>
    </source>
</evidence>
<feature type="region of interest" description="Disordered" evidence="5">
    <location>
        <begin position="262"/>
        <end position="324"/>
    </location>
</feature>
<dbReference type="Pfam" id="PF23176">
    <property type="entry name" value="bHLH_LHW"/>
    <property type="match status" value="1"/>
</dbReference>
<evidence type="ECO:0000259" key="6">
    <source>
        <dbReference type="PROSITE" id="PS50888"/>
    </source>
</evidence>
<keyword evidence="3" id="KW-0804">Transcription</keyword>
<dbReference type="AlphaFoldDB" id="A0AAN8ZF83"/>
<evidence type="ECO:0000313" key="8">
    <source>
        <dbReference type="Proteomes" id="UP001370490"/>
    </source>
</evidence>
<dbReference type="PANTHER" id="PTHR46196">
    <property type="entry name" value="TRANSCRIPTION FACTOR BHLH155-LIKE ISOFORM X1-RELATED"/>
    <property type="match status" value="1"/>
</dbReference>
<dbReference type="InterPro" id="IPR043561">
    <property type="entry name" value="LHW-like"/>
</dbReference>
<dbReference type="GO" id="GO:0046983">
    <property type="term" value="F:protein dimerization activity"/>
    <property type="evidence" value="ECO:0007669"/>
    <property type="project" value="InterPro"/>
</dbReference>
<comment type="subcellular location">
    <subcellularLocation>
        <location evidence="1">Nucleus</location>
    </subcellularLocation>
</comment>
<feature type="compositionally biased region" description="Polar residues" evidence="5">
    <location>
        <begin position="232"/>
        <end position="247"/>
    </location>
</feature>
<keyword evidence="4" id="KW-0539">Nucleus</keyword>
<sequence>MTSLGQAVLMRGQGSLHVSARQNTSKNEFRNFQGDLAECHCAFLGEVMPAIPNLINKSFPGKDVSHPLASSPDPFLKGPIAPHNDDLSQIAGVTSTFRGLNGMEVFRDKTLSYPADSVQSSITHVLNSEVKDVQLSVPIQIPHEDDLFEGLGLDFSCGQGQGGSFWEDVIMQNAGGDLLGMNMGAECISELVDGSSACTHKGLFSELGIDQLLKDVLGSEHQLPSAKRAKTESSPVSRLATSSVCSSSNPVGCLYNLNKASNSGSTKDVPKPQVGLWTDDSNSINTGGAIAAQPRKPEEPAKVTRKRARPGESSRPRPKDRQMIQDRVKELREIIPNGAKCSIDALLDRTIKHMLFLQGVTKHADKLKQVDDPKLMGEFGRVPKENVSNGGGTTWAFEVEGQAMFCPVIVQDLNPPGQMLIEMVCEERGFFLEIADTIRSFGLTILKGVMEVREDRIWARFIVEANSHVTRVDVSLSLVPLLQETATSGIRTTLQPSSAMDSGLPVFNNHEKTSMGVPFSLATSLP</sequence>
<name>A0AAN8ZF83_9MAGN</name>
<feature type="compositionally biased region" description="Basic and acidic residues" evidence="5">
    <location>
        <begin position="309"/>
        <end position="324"/>
    </location>
</feature>
<dbReference type="GO" id="GO:0003700">
    <property type="term" value="F:DNA-binding transcription factor activity"/>
    <property type="evidence" value="ECO:0007669"/>
    <property type="project" value="InterPro"/>
</dbReference>
<proteinExistence type="predicted"/>
<protein>
    <recommendedName>
        <fullName evidence="6">BHLH domain-containing protein</fullName>
    </recommendedName>
</protein>
<feature type="region of interest" description="Disordered" evidence="5">
    <location>
        <begin position="224"/>
        <end position="247"/>
    </location>
</feature>
<organism evidence="7 8">
    <name type="scientific">Dillenia turbinata</name>
    <dbReference type="NCBI Taxonomy" id="194707"/>
    <lineage>
        <taxon>Eukaryota</taxon>
        <taxon>Viridiplantae</taxon>
        <taxon>Streptophyta</taxon>
        <taxon>Embryophyta</taxon>
        <taxon>Tracheophyta</taxon>
        <taxon>Spermatophyta</taxon>
        <taxon>Magnoliopsida</taxon>
        <taxon>eudicotyledons</taxon>
        <taxon>Gunneridae</taxon>
        <taxon>Pentapetalae</taxon>
        <taxon>Dilleniales</taxon>
        <taxon>Dilleniaceae</taxon>
        <taxon>Dillenia</taxon>
    </lineage>
</organism>
<evidence type="ECO:0000256" key="4">
    <source>
        <dbReference type="ARBA" id="ARBA00023242"/>
    </source>
</evidence>
<comment type="caution">
    <text evidence="7">The sequence shown here is derived from an EMBL/GenBank/DDBJ whole genome shotgun (WGS) entry which is preliminary data.</text>
</comment>
<evidence type="ECO:0000256" key="3">
    <source>
        <dbReference type="ARBA" id="ARBA00023163"/>
    </source>
</evidence>
<dbReference type="EMBL" id="JBAMMX010000008">
    <property type="protein sequence ID" value="KAK6935582.1"/>
    <property type="molecule type" value="Genomic_DNA"/>
</dbReference>
<keyword evidence="2" id="KW-0805">Transcription regulation</keyword>
<dbReference type="CDD" id="cd18915">
    <property type="entry name" value="bHLH_AtLHW_like"/>
    <property type="match status" value="1"/>
</dbReference>
<dbReference type="Proteomes" id="UP001370490">
    <property type="component" value="Unassembled WGS sequence"/>
</dbReference>
<dbReference type="PANTHER" id="PTHR46196:SF2">
    <property type="entry name" value="TRANSCRIPTION FACTOR BHLH157"/>
    <property type="match status" value="1"/>
</dbReference>
<accession>A0AAN8ZF83</accession>